<dbReference type="EMBL" id="JAOYFB010000036">
    <property type="protein sequence ID" value="KAK4019210.1"/>
    <property type="molecule type" value="Genomic_DNA"/>
</dbReference>
<comment type="caution">
    <text evidence="1">The sequence shown here is derived from an EMBL/GenBank/DDBJ whole genome shotgun (WGS) entry which is preliminary data.</text>
</comment>
<evidence type="ECO:0000313" key="2">
    <source>
        <dbReference type="Proteomes" id="UP001234178"/>
    </source>
</evidence>
<keyword evidence="2" id="KW-1185">Reference proteome</keyword>
<protein>
    <submittedName>
        <fullName evidence="1">Uncharacterized protein</fullName>
    </submittedName>
</protein>
<organism evidence="1 2">
    <name type="scientific">Daphnia magna</name>
    <dbReference type="NCBI Taxonomy" id="35525"/>
    <lineage>
        <taxon>Eukaryota</taxon>
        <taxon>Metazoa</taxon>
        <taxon>Ecdysozoa</taxon>
        <taxon>Arthropoda</taxon>
        <taxon>Crustacea</taxon>
        <taxon>Branchiopoda</taxon>
        <taxon>Diplostraca</taxon>
        <taxon>Cladocera</taxon>
        <taxon>Anomopoda</taxon>
        <taxon>Daphniidae</taxon>
        <taxon>Daphnia</taxon>
    </lineage>
</organism>
<proteinExistence type="predicted"/>
<dbReference type="Proteomes" id="UP001234178">
    <property type="component" value="Unassembled WGS sequence"/>
</dbReference>
<evidence type="ECO:0000313" key="1">
    <source>
        <dbReference type="EMBL" id="KAK4019210.1"/>
    </source>
</evidence>
<sequence>MSRFSEVGSMAPHGGRKLLKFLILFENSSLLFFPGQFLSGRVLVELEDETPVLGKKTVKH</sequence>
<gene>
    <name evidence="1" type="ORF">OUZ56_001236</name>
</gene>
<name>A0ABR0A2M4_9CRUS</name>
<reference evidence="1 2" key="1">
    <citation type="journal article" date="2023" name="Nucleic Acids Res.">
        <title>The hologenome of Daphnia magna reveals possible DNA methylation and microbiome-mediated evolution of the host genome.</title>
        <authorList>
            <person name="Chaturvedi A."/>
            <person name="Li X."/>
            <person name="Dhandapani V."/>
            <person name="Marshall H."/>
            <person name="Kissane S."/>
            <person name="Cuenca-Cambronero M."/>
            <person name="Asole G."/>
            <person name="Calvet F."/>
            <person name="Ruiz-Romero M."/>
            <person name="Marangio P."/>
            <person name="Guigo R."/>
            <person name="Rago D."/>
            <person name="Mirbahai L."/>
            <person name="Eastwood N."/>
            <person name="Colbourne J.K."/>
            <person name="Zhou J."/>
            <person name="Mallon E."/>
            <person name="Orsini L."/>
        </authorList>
    </citation>
    <scope>NUCLEOTIDE SEQUENCE [LARGE SCALE GENOMIC DNA]</scope>
    <source>
        <strain evidence="1">LRV0_1</strain>
    </source>
</reference>
<accession>A0ABR0A2M4</accession>